<dbReference type="Pfam" id="PF14924">
    <property type="entry name" value="MAP10_N"/>
    <property type="match status" value="1"/>
</dbReference>
<sequence length="719" mass="81686">MEQMYLIEIFVDKVTIFTTEEDESSANKNLIIKIKFGPKAQFIIKEGQLAVNDEKKDDIIECDENGRRQFTRTIRVGKSYLFPSYPDTLLMILSKFPLEIEVWNDDENEVEIFVGVGNMHWDTQFYYMLKETADTCKMHEPLSIKSKTPLMAECCCRQAGEIHFILRLSALGDSIITEFQQLLKDPESFVFRTNKAPSMFQCKRIEGDDPNFCMVGSLYETTTLEDPDVVEAAQNKIEVCTELQSCGHGHKSGPFACVHEPDKPKRKHPNQKIRIGDIVGPCGNANCLLAHKVRAYIRNLDSYKGKATAAGISDLPPAPTSKKVCGTCVCKDERWHRDACPEETLPKVKCQGCGGMTRPGDTCEDRLEKHYNTGATPKGSDTQVNYVFDNPKVPHFRQAMYGRDYIVEDCFSTSYNNRKISDKASTTPNVSRQHNVGCCCRRIDKNDFVSKPPESKIVMYNTGTSNPMLCHKETHAARTVDSAINSIWTYNVTGNQPMEHHMERKQSKHKIQVYNCTEIPEEKDCRCTPIKPSPPCRTFDCDCMTETANIAARKTHRPYCPSYKHKTNCPVTMMHEEEEQKKLEDEEDEATPLPYGLPPVQLGPCPILGRPCTVPDGFARMYKNAQLPQQPPSYSDAGKVCCSKEYHRIKKAIKEYMKYGKDNDYRCVNKFNVDTERRCCDKEQYLMAMLGKSCCGSHKMAIRDKFARQGCSDKPSPSH</sequence>
<dbReference type="OrthoDB" id="6690062at2759"/>
<evidence type="ECO:0000313" key="2">
    <source>
        <dbReference type="Proteomes" id="UP001154114"/>
    </source>
</evidence>
<reference evidence="1" key="1">
    <citation type="submission" date="2021-12" db="EMBL/GenBank/DDBJ databases">
        <authorList>
            <person name="King R."/>
        </authorList>
    </citation>
    <scope>NUCLEOTIDE SEQUENCE</scope>
</reference>
<gene>
    <name evidence="1" type="ORF">CINC_LOCUS6338</name>
</gene>
<organism evidence="1 2">
    <name type="scientific">Chrysodeixis includens</name>
    <name type="common">Soybean looper</name>
    <name type="synonym">Pseudoplusia includens</name>
    <dbReference type="NCBI Taxonomy" id="689277"/>
    <lineage>
        <taxon>Eukaryota</taxon>
        <taxon>Metazoa</taxon>
        <taxon>Ecdysozoa</taxon>
        <taxon>Arthropoda</taxon>
        <taxon>Hexapoda</taxon>
        <taxon>Insecta</taxon>
        <taxon>Pterygota</taxon>
        <taxon>Neoptera</taxon>
        <taxon>Endopterygota</taxon>
        <taxon>Lepidoptera</taxon>
        <taxon>Glossata</taxon>
        <taxon>Ditrysia</taxon>
        <taxon>Noctuoidea</taxon>
        <taxon>Noctuidae</taxon>
        <taxon>Plusiinae</taxon>
        <taxon>Chrysodeixis</taxon>
    </lineage>
</organism>
<proteinExistence type="predicted"/>
<accession>A0A9N8KXC5</accession>
<dbReference type="Proteomes" id="UP001154114">
    <property type="component" value="Chromosome 20"/>
</dbReference>
<evidence type="ECO:0000313" key="1">
    <source>
        <dbReference type="EMBL" id="CAD0204027.1"/>
    </source>
</evidence>
<dbReference type="AlphaFoldDB" id="A0A9N8KXC5"/>
<keyword evidence="2" id="KW-1185">Reference proteome</keyword>
<dbReference type="EMBL" id="LR824023">
    <property type="protein sequence ID" value="CAD0204027.1"/>
    <property type="molecule type" value="Genomic_DNA"/>
</dbReference>
<name>A0A9N8KXC5_CHRIL</name>
<protein>
    <submittedName>
        <fullName evidence="1">Uncharacterized protein</fullName>
    </submittedName>
</protein>